<accession>A0A1S1HE57</accession>
<dbReference type="SUPFAM" id="SSF52980">
    <property type="entry name" value="Restriction endonuclease-like"/>
    <property type="match status" value="1"/>
</dbReference>
<evidence type="ECO:0000313" key="3">
    <source>
        <dbReference type="EMBL" id="OHT19786.1"/>
    </source>
</evidence>
<dbReference type="CDD" id="cd01038">
    <property type="entry name" value="Endonuclease_DUF559"/>
    <property type="match status" value="1"/>
</dbReference>
<organism evidence="3 4">
    <name type="scientific">Edaphosphingomonas haloaromaticamans</name>
    <dbReference type="NCBI Taxonomy" id="653954"/>
    <lineage>
        <taxon>Bacteria</taxon>
        <taxon>Pseudomonadati</taxon>
        <taxon>Pseudomonadota</taxon>
        <taxon>Alphaproteobacteria</taxon>
        <taxon>Sphingomonadales</taxon>
        <taxon>Rhizorhabdaceae</taxon>
        <taxon>Edaphosphingomonas</taxon>
    </lineage>
</organism>
<gene>
    <name evidence="3" type="ORF">BHE75_01775</name>
</gene>
<keyword evidence="4" id="KW-1185">Reference proteome</keyword>
<dbReference type="RefSeq" id="WP_084653475.1">
    <property type="nucleotide sequence ID" value="NZ_MIPT01000001.1"/>
</dbReference>
<dbReference type="InterPro" id="IPR047216">
    <property type="entry name" value="Endonuclease_DUF559_bact"/>
</dbReference>
<comment type="caution">
    <text evidence="3">The sequence shown here is derived from an EMBL/GenBank/DDBJ whole genome shotgun (WGS) entry which is preliminary data.</text>
</comment>
<dbReference type="OrthoDB" id="9798754at2"/>
<feature type="region of interest" description="Disordered" evidence="1">
    <location>
        <begin position="113"/>
        <end position="132"/>
    </location>
</feature>
<reference evidence="3 4" key="1">
    <citation type="submission" date="2016-09" db="EMBL/GenBank/DDBJ databases">
        <title>Metabolic pathway, cell adaptation mechanisms and a novel monoxygenase revealed through proteogenomic-transcription analysis of a Sphingomonas haloaromaticamans strain degrading the fungicide ortho-phenylphenol.</title>
        <authorList>
            <person name="Perruchon C."/>
            <person name="Papadopoulou E.S."/>
            <person name="Rousidou C."/>
            <person name="Vasileiadis S."/>
            <person name="Tanou G."/>
            <person name="Amoutzias G."/>
            <person name="Molassiotis A."/>
            <person name="Karpouzas D.G."/>
        </authorList>
    </citation>
    <scope>NUCLEOTIDE SEQUENCE [LARGE SCALE GENOMIC DNA]</scope>
    <source>
        <strain evidence="3 4">P3</strain>
    </source>
</reference>
<protein>
    <recommendedName>
        <fullName evidence="2">DUF559 domain-containing protein</fullName>
    </recommendedName>
</protein>
<dbReference type="AlphaFoldDB" id="A0A1S1HE57"/>
<dbReference type="Gene3D" id="3.40.960.10">
    <property type="entry name" value="VSR Endonuclease"/>
    <property type="match status" value="1"/>
</dbReference>
<name>A0A1S1HE57_9SPHN</name>
<proteinExistence type="predicted"/>
<dbReference type="Pfam" id="PF04480">
    <property type="entry name" value="DUF559"/>
    <property type="match status" value="1"/>
</dbReference>
<evidence type="ECO:0000313" key="4">
    <source>
        <dbReference type="Proteomes" id="UP000179467"/>
    </source>
</evidence>
<dbReference type="PANTHER" id="PTHR38590">
    <property type="entry name" value="BLL0828 PROTEIN"/>
    <property type="match status" value="1"/>
</dbReference>
<feature type="domain" description="DUF559" evidence="2">
    <location>
        <begin position="7"/>
        <end position="112"/>
    </location>
</feature>
<evidence type="ECO:0000256" key="1">
    <source>
        <dbReference type="SAM" id="MobiDB-lite"/>
    </source>
</evidence>
<dbReference type="Proteomes" id="UP000179467">
    <property type="component" value="Unassembled WGS sequence"/>
</dbReference>
<dbReference type="EMBL" id="MIPT01000001">
    <property type="protein sequence ID" value="OHT19786.1"/>
    <property type="molecule type" value="Genomic_DNA"/>
</dbReference>
<sequence length="132" mass="14456">MRTDETLKARAREMRANPTPAERKLWLLLKGKRFEGVKFTRQAIIGRYIADFAAPSANLAIEIDGDTHGGQVEYDAARTSFIERQGYRVIRFTNSEVLGDIDGVLAAIADALAAPSPPPPHPSPRGGRGNWA</sequence>
<dbReference type="PANTHER" id="PTHR38590:SF1">
    <property type="entry name" value="BLL0828 PROTEIN"/>
    <property type="match status" value="1"/>
</dbReference>
<evidence type="ECO:0000259" key="2">
    <source>
        <dbReference type="Pfam" id="PF04480"/>
    </source>
</evidence>
<dbReference type="InterPro" id="IPR007569">
    <property type="entry name" value="DUF559"/>
</dbReference>
<dbReference type="InterPro" id="IPR011335">
    <property type="entry name" value="Restrct_endonuc-II-like"/>
</dbReference>